<evidence type="ECO:0000313" key="1">
    <source>
        <dbReference type="EMBL" id="AGL84670.1"/>
    </source>
</evidence>
<sequence>MLKSRNRFRWQASSYTETPKFTPVGAGLPAKGPLRLAQGLKAPSLASQPLHPVMPVSGRVVGQFARGA</sequence>
<evidence type="ECO:0000313" key="2">
    <source>
        <dbReference type="Proteomes" id="UP000013940"/>
    </source>
</evidence>
<accession>A0A2C9ELZ0</accession>
<organism evidence="1 2">
    <name type="scientific">Pseudomonas protegens (strain DSM 19095 / LMG 27888 / CFBP 6595 / CHA0)</name>
    <dbReference type="NCBI Taxonomy" id="1124983"/>
    <lineage>
        <taxon>Bacteria</taxon>
        <taxon>Pseudomonadati</taxon>
        <taxon>Pseudomonadota</taxon>
        <taxon>Gammaproteobacteria</taxon>
        <taxon>Pseudomonadales</taxon>
        <taxon>Pseudomonadaceae</taxon>
        <taxon>Pseudomonas</taxon>
    </lineage>
</organism>
<name>A0A2C9ELZ0_PSEPH</name>
<proteinExistence type="predicted"/>
<reference evidence="2" key="1">
    <citation type="journal article" date="2014" name="Genome Announc.">
        <title>Full-genome sequence of the plant growth-promoting bacterium Pseudomonas protegens CHA0.</title>
        <authorList>
            <person name="Jousset A."/>
            <person name="Schuldes J."/>
            <person name="Keel C."/>
            <person name="Maurhofer M."/>
            <person name="Daniel R."/>
            <person name="Scheu S."/>
            <person name="Thuermer A."/>
        </authorList>
    </citation>
    <scope>NUCLEOTIDE SEQUENCE [LARGE SCALE GENOMIC DNA]</scope>
    <source>
        <strain evidence="2">DSM 19095 / LMG 27888 / CFBP 6595 / CHA0</strain>
    </source>
</reference>
<dbReference type="HOGENOM" id="CLU_2790818_0_0_6"/>
<dbReference type="Proteomes" id="UP000013940">
    <property type="component" value="Chromosome"/>
</dbReference>
<protein>
    <submittedName>
        <fullName evidence="1">Uncharacterized protein</fullName>
    </submittedName>
</protein>
<dbReference type="EMBL" id="CP003190">
    <property type="protein sequence ID" value="AGL84670.1"/>
    <property type="molecule type" value="Genomic_DNA"/>
</dbReference>
<dbReference type="AlphaFoldDB" id="A0A2C9ELZ0"/>
<dbReference type="KEGG" id="pprc:PFLCHA0_c29000"/>
<gene>
    <name evidence="1" type="ORF">PFLCHA0_c29000</name>
</gene>